<dbReference type="SMART" id="SM00264">
    <property type="entry name" value="BAG"/>
    <property type="match status" value="1"/>
</dbReference>
<accession>A0A4Y7NN93</accession>
<feature type="compositionally biased region" description="Polar residues" evidence="1">
    <location>
        <begin position="529"/>
        <end position="541"/>
    </location>
</feature>
<feature type="region of interest" description="Disordered" evidence="1">
    <location>
        <begin position="474"/>
        <end position="547"/>
    </location>
</feature>
<evidence type="ECO:0000256" key="1">
    <source>
        <dbReference type="SAM" id="MobiDB-lite"/>
    </source>
</evidence>
<feature type="compositionally biased region" description="Polar residues" evidence="1">
    <location>
        <begin position="230"/>
        <end position="267"/>
    </location>
</feature>
<protein>
    <submittedName>
        <fullName evidence="3">EOG090X0OY9</fullName>
    </submittedName>
</protein>
<feature type="region of interest" description="Disordered" evidence="1">
    <location>
        <begin position="1"/>
        <end position="62"/>
    </location>
</feature>
<proteinExistence type="evidence at transcript level"/>
<feature type="compositionally biased region" description="Polar residues" evidence="1">
    <location>
        <begin position="509"/>
        <end position="522"/>
    </location>
</feature>
<dbReference type="Pfam" id="PF02179">
    <property type="entry name" value="BAG"/>
    <property type="match status" value="1"/>
</dbReference>
<dbReference type="InterPro" id="IPR036533">
    <property type="entry name" value="BAG_dom_sf"/>
</dbReference>
<sequence>MFNRDQDSAEDLASDQSFPWPPPGFRDRRSHFGRTADPASSASSFGTPHRKSSDQVIQSLRDELDKHRQMFFDRLAPQWEPTGHRQTGFPFTDGGRRAFSGMDRTMPQHHPHQHPSYAFHQDDIPAWMTEDDVDPAMGRAGNRQRWPSSGSGRSAGSNSSAGSSGPETGANSHKPTERSDSPSRPRIPKPAARSATGDFPVGSPAASSPKGFSRASSAPPVAPHPENDSQHTNTGTPRRLFTTTIHHQPSPGNAQQPTGPNTDSPGQNRRHANTHQPNSSGNPSSHVRHIPIMVEGRDEPLLPSVAEESAQTAAEKRSKTAIPMPFYPKTTTRKPDTPSAPSQVSPPSVNKRKEEVERDASVAIPLPYDRLSDDSGKSVGSTTSADTVNDLQLIERIQRETESLLPRIEAFQGDRHDRGFLFLDEMLTRLLLKLDNVQIEGRDDVRQARRKAIASITHCINLLESKLLNSIERSNEEGEAVNSSQQQDDSVKEQTKIEEQPTNAAAEENPNTSPATHVSQLMINIPFQEANSAQTDQQPANGNAAPE</sequence>
<dbReference type="InterPro" id="IPR003103">
    <property type="entry name" value="BAG_domain"/>
</dbReference>
<dbReference type="SUPFAM" id="SSF63491">
    <property type="entry name" value="BAG domain"/>
    <property type="match status" value="1"/>
</dbReference>
<dbReference type="Gene3D" id="1.20.58.120">
    <property type="entry name" value="BAG domain"/>
    <property type="match status" value="1"/>
</dbReference>
<organism evidence="3">
    <name type="scientific">Scapholeberis mucronata</name>
    <dbReference type="NCBI Taxonomy" id="202097"/>
    <lineage>
        <taxon>Eukaryota</taxon>
        <taxon>Metazoa</taxon>
        <taxon>Ecdysozoa</taxon>
        <taxon>Arthropoda</taxon>
        <taxon>Crustacea</taxon>
        <taxon>Branchiopoda</taxon>
        <taxon>Diplostraca</taxon>
        <taxon>Cladocera</taxon>
        <taxon>Anomopoda</taxon>
        <taxon>Daphniidae</taxon>
        <taxon>Scapholeberis</taxon>
    </lineage>
</organism>
<evidence type="ECO:0000259" key="2">
    <source>
        <dbReference type="PROSITE" id="PS51035"/>
    </source>
</evidence>
<feature type="compositionally biased region" description="Basic and acidic residues" evidence="1">
    <location>
        <begin position="489"/>
        <end position="499"/>
    </location>
</feature>
<name>A0A4Y7NN93_9CRUS</name>
<gene>
    <name evidence="3" type="primary">EOG090X0OY9</name>
</gene>
<reference evidence="3" key="1">
    <citation type="submission" date="2018-08" db="EMBL/GenBank/DDBJ databases">
        <authorList>
            <person name="Cornetti L."/>
        </authorList>
    </citation>
    <scope>NUCLEOTIDE SEQUENCE</scope>
    <source>
        <strain evidence="3">BE-ASS</strain>
    </source>
</reference>
<evidence type="ECO:0000313" key="3">
    <source>
        <dbReference type="EMBL" id="SVE94054.1"/>
    </source>
</evidence>
<feature type="compositionally biased region" description="Low complexity" evidence="1">
    <location>
        <begin position="148"/>
        <end position="165"/>
    </location>
</feature>
<feature type="compositionally biased region" description="Low complexity" evidence="1">
    <location>
        <begin position="339"/>
        <end position="349"/>
    </location>
</feature>
<feature type="compositionally biased region" description="Basic and acidic residues" evidence="1">
    <location>
        <begin position="351"/>
        <end position="360"/>
    </location>
</feature>
<dbReference type="AlphaFoldDB" id="A0A4Y7NN93"/>
<feature type="region of interest" description="Disordered" evidence="1">
    <location>
        <begin position="74"/>
        <end position="362"/>
    </location>
</feature>
<dbReference type="EMBL" id="LR024435">
    <property type="protein sequence ID" value="SVE94054.1"/>
    <property type="molecule type" value="mRNA"/>
</dbReference>
<dbReference type="GO" id="GO:0051087">
    <property type="term" value="F:protein-folding chaperone binding"/>
    <property type="evidence" value="ECO:0007669"/>
    <property type="project" value="InterPro"/>
</dbReference>
<dbReference type="PROSITE" id="PS51035">
    <property type="entry name" value="BAG"/>
    <property type="match status" value="1"/>
</dbReference>
<feature type="domain" description="BAG" evidence="2">
    <location>
        <begin position="390"/>
        <end position="467"/>
    </location>
</feature>
<feature type="compositionally biased region" description="Basic and acidic residues" evidence="1">
    <location>
        <begin position="174"/>
        <end position="183"/>
    </location>
</feature>
<feature type="compositionally biased region" description="Polar residues" evidence="1">
    <location>
        <begin position="274"/>
        <end position="285"/>
    </location>
</feature>